<evidence type="ECO:0000313" key="4">
    <source>
        <dbReference type="Proteomes" id="UP000823886"/>
    </source>
</evidence>
<sequence length="504" mass="59429">MLEQIDLTRKLEKEEYQQKMEEMEPALARLQRECKALGIPVIVVFEGFGASGKGVQINKLIHPLDPRGFEVFAIKGENEEERMYPFLWRFWIKTPEKGRIAIFDTSWYRKVSVERFDKKMSREELAYAYQEINTFERALTDDGTVLIKLFLHISKKEQKKRFEKLLHSKETAWRVNDEDLKRNKDYDGYKAMNEEMLEKTETACAPWTIVEAEDRRFATAKIFAEVIRILEEKVKEKKAQKAAKESSAKDSQQKAQSPEDFGNGLDSSVLSKADLTLSYTKEEYKEKLKKLQDRMSLLHGELYRRRIPVVLGFEGWDAGGKGGAIKRLTEAMDPRGYVVSPTAAPDATEKSHHYLWRFWRSMPKAGHITIFDRTWYGRVMVERIEGFCTKEEWQRAYREMNDMEASLAHSGAIVLKFWLQIDKDEQERRFNERMENPEKRWKITDEDWRNREKWDQYEEAVNEMILKTSTSYAPWIIVEGNSKYYARIKVLESVVKAIEERLQE</sequence>
<evidence type="ECO:0000313" key="3">
    <source>
        <dbReference type="EMBL" id="HJC64230.1"/>
    </source>
</evidence>
<gene>
    <name evidence="3" type="primary">pap</name>
    <name evidence="3" type="ORF">H9753_11520</name>
</gene>
<dbReference type="InterPro" id="IPR022488">
    <property type="entry name" value="PPK2-related"/>
</dbReference>
<comment type="caution">
    <text evidence="3">The sequence shown here is derived from an EMBL/GenBank/DDBJ whole genome shotgun (WGS) entry which is preliminary data.</text>
</comment>
<dbReference type="Gene3D" id="3.40.50.300">
    <property type="entry name" value="P-loop containing nucleotide triphosphate hydrolases"/>
    <property type="match status" value="2"/>
</dbReference>
<proteinExistence type="predicted"/>
<feature type="domain" description="Polyphosphate kinase-2-related" evidence="2">
    <location>
        <begin position="280"/>
        <end position="501"/>
    </location>
</feature>
<dbReference type="InterPro" id="IPR022489">
    <property type="entry name" value="PolyP_AMP_Tfrase"/>
</dbReference>
<evidence type="ECO:0000256" key="1">
    <source>
        <dbReference type="SAM" id="MobiDB-lite"/>
    </source>
</evidence>
<accession>A0A9D2PS14</accession>
<reference evidence="3" key="1">
    <citation type="journal article" date="2021" name="PeerJ">
        <title>Extensive microbial diversity within the chicken gut microbiome revealed by metagenomics and culture.</title>
        <authorList>
            <person name="Gilroy R."/>
            <person name="Ravi A."/>
            <person name="Getino M."/>
            <person name="Pursley I."/>
            <person name="Horton D.L."/>
            <person name="Alikhan N.F."/>
            <person name="Baker D."/>
            <person name="Gharbi K."/>
            <person name="Hall N."/>
            <person name="Watson M."/>
            <person name="Adriaenssens E.M."/>
            <person name="Foster-Nyarko E."/>
            <person name="Jarju S."/>
            <person name="Secka A."/>
            <person name="Antonio M."/>
            <person name="Oren A."/>
            <person name="Chaudhuri R.R."/>
            <person name="La Ragione R."/>
            <person name="Hildebrand F."/>
            <person name="Pallen M.J."/>
        </authorList>
    </citation>
    <scope>NUCLEOTIDE SEQUENCE</scope>
    <source>
        <strain evidence="3">ChiBcec2-3848</strain>
    </source>
</reference>
<feature type="domain" description="Polyphosphate kinase-2-related" evidence="2">
    <location>
        <begin position="11"/>
        <end position="237"/>
    </location>
</feature>
<dbReference type="PANTHER" id="PTHR34383:SF3">
    <property type="entry name" value="POLYPHOSPHATE:AMP PHOSPHOTRANSFERASE"/>
    <property type="match status" value="1"/>
</dbReference>
<dbReference type="AlphaFoldDB" id="A0A9D2PS14"/>
<name>A0A9D2PS14_9FIRM</name>
<reference evidence="3" key="2">
    <citation type="submission" date="2021-04" db="EMBL/GenBank/DDBJ databases">
        <authorList>
            <person name="Gilroy R."/>
        </authorList>
    </citation>
    <scope>NUCLEOTIDE SEQUENCE</scope>
    <source>
        <strain evidence="3">ChiBcec2-3848</strain>
    </source>
</reference>
<dbReference type="NCBIfam" id="TIGR03708">
    <property type="entry name" value="poly_P_AMP_trns"/>
    <property type="match status" value="1"/>
</dbReference>
<organism evidence="3 4">
    <name type="scientific">Candidatus Blautia merdavium</name>
    <dbReference type="NCBI Taxonomy" id="2838494"/>
    <lineage>
        <taxon>Bacteria</taxon>
        <taxon>Bacillati</taxon>
        <taxon>Bacillota</taxon>
        <taxon>Clostridia</taxon>
        <taxon>Lachnospirales</taxon>
        <taxon>Lachnospiraceae</taxon>
        <taxon>Blautia</taxon>
    </lineage>
</organism>
<protein>
    <submittedName>
        <fullName evidence="3">Polyphosphate:AMP phosphotransferase</fullName>
    </submittedName>
</protein>
<dbReference type="Pfam" id="PF03976">
    <property type="entry name" value="PPK2"/>
    <property type="match status" value="2"/>
</dbReference>
<dbReference type="SUPFAM" id="SSF52540">
    <property type="entry name" value="P-loop containing nucleoside triphosphate hydrolases"/>
    <property type="match status" value="2"/>
</dbReference>
<feature type="region of interest" description="Disordered" evidence="1">
    <location>
        <begin position="240"/>
        <end position="266"/>
    </location>
</feature>
<dbReference type="GO" id="GO:0043751">
    <property type="term" value="F:polyphosphate:AMP phosphotransferase activity"/>
    <property type="evidence" value="ECO:0007669"/>
    <property type="project" value="InterPro"/>
</dbReference>
<dbReference type="InterPro" id="IPR027417">
    <property type="entry name" value="P-loop_NTPase"/>
</dbReference>
<dbReference type="EMBL" id="DWVZ01000151">
    <property type="protein sequence ID" value="HJC64230.1"/>
    <property type="molecule type" value="Genomic_DNA"/>
</dbReference>
<feature type="compositionally biased region" description="Basic and acidic residues" evidence="1">
    <location>
        <begin position="240"/>
        <end position="252"/>
    </location>
</feature>
<dbReference type="Proteomes" id="UP000823886">
    <property type="component" value="Unassembled WGS sequence"/>
</dbReference>
<evidence type="ECO:0000259" key="2">
    <source>
        <dbReference type="Pfam" id="PF03976"/>
    </source>
</evidence>
<dbReference type="PANTHER" id="PTHR34383">
    <property type="entry name" value="POLYPHOSPHATE:AMP PHOSPHOTRANSFERASE-RELATED"/>
    <property type="match status" value="1"/>
</dbReference>
<dbReference type="GO" id="GO:0006797">
    <property type="term" value="P:polyphosphate metabolic process"/>
    <property type="evidence" value="ECO:0007669"/>
    <property type="project" value="InterPro"/>
</dbReference>